<evidence type="ECO:0000313" key="2">
    <source>
        <dbReference type="EMBL" id="CAD2218416.1"/>
    </source>
</evidence>
<organism evidence="2 3">
    <name type="scientific">Angomonas deanei</name>
    <dbReference type="NCBI Taxonomy" id="59799"/>
    <lineage>
        <taxon>Eukaryota</taxon>
        <taxon>Discoba</taxon>
        <taxon>Euglenozoa</taxon>
        <taxon>Kinetoplastea</taxon>
        <taxon>Metakinetoplastina</taxon>
        <taxon>Trypanosomatida</taxon>
        <taxon>Trypanosomatidae</taxon>
        <taxon>Strigomonadinae</taxon>
        <taxon>Angomonas</taxon>
    </lineage>
</organism>
<dbReference type="EMBL" id="LR877155">
    <property type="protein sequence ID" value="CAD2218416.1"/>
    <property type="molecule type" value="Genomic_DNA"/>
</dbReference>
<dbReference type="Proteomes" id="UP000515908">
    <property type="component" value="Chromosome 11"/>
</dbReference>
<feature type="compositionally biased region" description="Acidic residues" evidence="1">
    <location>
        <begin position="457"/>
        <end position="466"/>
    </location>
</feature>
<protein>
    <submittedName>
        <fullName evidence="2">Uncharacterized protein</fullName>
    </submittedName>
</protein>
<sequence length="586" mass="65968">MAPLQPLTQLYLDTVAVCISAREMKNNVFQKEEDEEEGGSRRITTVSPSEGLTYVVDSMDIVVQAVLKLIDNKKHRTVADICFALSFHTTVTLDELYHAAAELYAGNPHPTVLREGATVRQVDGGTPNPHHEEESCNTHNSNAGYNEKGFPLSPHGLPGTSYSSDHSALNSGNTHSNSKHNSNNQTNNNTIIVQLAPLTHTPFLNFTSNNTTSLNINNGSVSSAARSGTTQNAEEPCHVKVALTSERGLLTFTKMAPHTNPHHSGIRIPTDFTLSVELPVIWEELYRTVVEALQHLSMSRLVRLFLHKSKVFFLHAREAKYSHTALFREEVLIRRDHSARKFLGKFLLNEMEKEERYRRERSRRKQPWQEGQAARQHSIQLFDPPTGQTVYEIDPEIGEGNDMYFCLYYNITHKQNTLSLQVRSQKMQEDVRVGKRMNKAHKNKDHRFLSYTQYYDSSEEETEDPGYDSLGESMPTSVSSSAGTHHYRHSPQPENHPPDEEEHSVSEESSIVHDHQQSSSTLGVDRVEAAASAAVCALSKFSNTSLYAVQEEMKLVYGDGGWADNVYIALLQIGLINNWLEETERL</sequence>
<evidence type="ECO:0000313" key="3">
    <source>
        <dbReference type="Proteomes" id="UP000515908"/>
    </source>
</evidence>
<feature type="compositionally biased region" description="Polar residues" evidence="1">
    <location>
        <begin position="160"/>
        <end position="169"/>
    </location>
</feature>
<feature type="compositionally biased region" description="Low complexity" evidence="1">
    <location>
        <begin position="170"/>
        <end position="186"/>
    </location>
</feature>
<proteinExistence type="predicted"/>
<dbReference type="AlphaFoldDB" id="A0A7G2CF60"/>
<evidence type="ECO:0000256" key="1">
    <source>
        <dbReference type="SAM" id="MobiDB-lite"/>
    </source>
</evidence>
<feature type="compositionally biased region" description="Polar residues" evidence="1">
    <location>
        <begin position="474"/>
        <end position="483"/>
    </location>
</feature>
<dbReference type="VEuPathDB" id="TriTrypDB:ADEAN_000590400"/>
<reference evidence="2 3" key="1">
    <citation type="submission" date="2020-08" db="EMBL/GenBank/DDBJ databases">
        <authorList>
            <person name="Newling K."/>
            <person name="Davey J."/>
            <person name="Forrester S."/>
        </authorList>
    </citation>
    <scope>NUCLEOTIDE SEQUENCE [LARGE SCALE GENOMIC DNA]</scope>
    <source>
        <strain evidence="3">Crithidia deanei Carvalho (ATCC PRA-265)</strain>
    </source>
</reference>
<name>A0A7G2CF60_9TRYP</name>
<feature type="region of interest" description="Disordered" evidence="1">
    <location>
        <begin position="120"/>
        <end position="186"/>
    </location>
</feature>
<feature type="region of interest" description="Disordered" evidence="1">
    <location>
        <begin position="456"/>
        <end position="522"/>
    </location>
</feature>
<keyword evidence="3" id="KW-1185">Reference proteome</keyword>
<accession>A0A7G2CF60</accession>
<gene>
    <name evidence="2" type="ORF">ADEAN_000590400</name>
</gene>
<feature type="region of interest" description="Disordered" evidence="1">
    <location>
        <begin position="356"/>
        <end position="379"/>
    </location>
</feature>
<feature type="compositionally biased region" description="Basic and acidic residues" evidence="1">
    <location>
        <begin position="503"/>
        <end position="516"/>
    </location>
</feature>